<dbReference type="InterPro" id="IPR051267">
    <property type="entry name" value="STEAP_metalloreductase"/>
</dbReference>
<dbReference type="InterPro" id="IPR028939">
    <property type="entry name" value="P5C_Rdtase_cat_N"/>
</dbReference>
<dbReference type="Pfam" id="PF03807">
    <property type="entry name" value="F420_oxidored"/>
    <property type="match status" value="1"/>
</dbReference>
<evidence type="ECO:0000259" key="2">
    <source>
        <dbReference type="Pfam" id="PF03807"/>
    </source>
</evidence>
<sequence length="269" mass="28867">MLVNLSTIGNPTFQVFHRGVRLSHDSFGATLEAPLQTTGLPMNEHRLAVGILGAGEIGSTLGKLLAQAGHEVMLSSRHPEARAEEAAALGCRIGTLEQAASFGEIVIAALPLAALGEIPAKTLAGKVVIDTMNYYPARDGAIAAFDEHREATSERVAQQLNGARVVKAFSAILAYDLPREERPPVEGGRRALPVAADDEAAKALVASLHTQLDFDVLDAGSLADSWRFERAKPAYCLPLNQTQLRAALTAAERDKELPHGSWRRKPRQD</sequence>
<dbReference type="Gene3D" id="3.40.50.720">
    <property type="entry name" value="NAD(P)-binding Rossmann-like Domain"/>
    <property type="match status" value="1"/>
</dbReference>
<keyword evidence="1" id="KW-0560">Oxidoreductase</keyword>
<dbReference type="RefSeq" id="WP_406951735.1">
    <property type="nucleotide sequence ID" value="NZ_JAYMRW010000002.1"/>
</dbReference>
<protein>
    <submittedName>
        <fullName evidence="3">NAD(P)-binding domain-containing protein</fullName>
    </submittedName>
</protein>
<name>A0ABU9S7M7_9BURK</name>
<evidence type="ECO:0000313" key="4">
    <source>
        <dbReference type="Proteomes" id="UP001390669"/>
    </source>
</evidence>
<evidence type="ECO:0000313" key="3">
    <source>
        <dbReference type="EMBL" id="MEM5447364.1"/>
    </source>
</evidence>
<accession>A0ABU9S7M7</accession>
<dbReference type="SUPFAM" id="SSF51735">
    <property type="entry name" value="NAD(P)-binding Rossmann-fold domains"/>
    <property type="match status" value="1"/>
</dbReference>
<dbReference type="InterPro" id="IPR036291">
    <property type="entry name" value="NAD(P)-bd_dom_sf"/>
</dbReference>
<dbReference type="PANTHER" id="PTHR14239">
    <property type="entry name" value="DUDULIN-RELATED"/>
    <property type="match status" value="1"/>
</dbReference>
<organism evidence="3 4">
    <name type="scientific">Paraburkholderia guartelaensis</name>
    <dbReference type="NCBI Taxonomy" id="2546446"/>
    <lineage>
        <taxon>Bacteria</taxon>
        <taxon>Pseudomonadati</taxon>
        <taxon>Pseudomonadota</taxon>
        <taxon>Betaproteobacteria</taxon>
        <taxon>Burkholderiales</taxon>
        <taxon>Burkholderiaceae</taxon>
        <taxon>Paraburkholderia</taxon>
    </lineage>
</organism>
<comment type="caution">
    <text evidence="3">The sequence shown here is derived from an EMBL/GenBank/DDBJ whole genome shotgun (WGS) entry which is preliminary data.</text>
</comment>
<dbReference type="EMBL" id="JAYMRW010000002">
    <property type="protein sequence ID" value="MEM5447364.1"/>
    <property type="molecule type" value="Genomic_DNA"/>
</dbReference>
<feature type="domain" description="Pyrroline-5-carboxylate reductase catalytic N-terminal" evidence="2">
    <location>
        <begin position="49"/>
        <end position="134"/>
    </location>
</feature>
<evidence type="ECO:0000256" key="1">
    <source>
        <dbReference type="ARBA" id="ARBA00023002"/>
    </source>
</evidence>
<dbReference type="Proteomes" id="UP001390669">
    <property type="component" value="Unassembled WGS sequence"/>
</dbReference>
<reference evidence="3 4" key="1">
    <citation type="submission" date="2024-01" db="EMBL/GenBank/DDBJ databases">
        <title>The diversity of rhizobia nodulating Mimosa spp. in eleven states of Brazil covering several biomes is determined by host plant, location, and edaphic factors.</title>
        <authorList>
            <person name="Rouws L."/>
            <person name="Barauna A."/>
            <person name="Beukes C."/>
            <person name="De Faria S.M."/>
            <person name="Gross E."/>
            <person name="Dos Reis Junior F.B."/>
            <person name="Simon M."/>
            <person name="Maluk M."/>
            <person name="Odee D.W."/>
            <person name="Kenicer G."/>
            <person name="Young J.P.W."/>
            <person name="Reis V.M."/>
            <person name="Zilli J."/>
            <person name="James E.K."/>
        </authorList>
    </citation>
    <scope>NUCLEOTIDE SEQUENCE [LARGE SCALE GENOMIC DNA]</scope>
    <source>
        <strain evidence="3 4">JPY164</strain>
    </source>
</reference>
<gene>
    <name evidence="3" type="ORF">VSR33_07640</name>
</gene>
<keyword evidence="4" id="KW-1185">Reference proteome</keyword>
<proteinExistence type="predicted"/>